<dbReference type="PANTHER" id="PTHR10742">
    <property type="entry name" value="FLAVIN MONOAMINE OXIDASE"/>
    <property type="match status" value="1"/>
</dbReference>
<proteinExistence type="predicted"/>
<evidence type="ECO:0000259" key="1">
    <source>
        <dbReference type="Pfam" id="PF01593"/>
    </source>
</evidence>
<dbReference type="PATRIC" id="fig|632772.20.peg.1772"/>
<organism evidence="2 3">
    <name type="scientific">Rhodococcus opacus (strain B4)</name>
    <dbReference type="NCBI Taxonomy" id="632772"/>
    <lineage>
        <taxon>Bacteria</taxon>
        <taxon>Bacillati</taxon>
        <taxon>Actinomycetota</taxon>
        <taxon>Actinomycetes</taxon>
        <taxon>Mycobacteriales</taxon>
        <taxon>Nocardiaceae</taxon>
        <taxon>Rhodococcus</taxon>
    </lineage>
</organism>
<dbReference type="Gene3D" id="3.50.50.60">
    <property type="entry name" value="FAD/NAD(P)-binding domain"/>
    <property type="match status" value="1"/>
</dbReference>
<reference evidence="2 3" key="1">
    <citation type="submission" date="2009-03" db="EMBL/GenBank/DDBJ databases">
        <title>Comparison of the complete genome sequences of Rhodococcus erythropolis PR4 and Rhodococcus opacus B4.</title>
        <authorList>
            <person name="Takarada H."/>
            <person name="Sekine M."/>
            <person name="Hosoyama A."/>
            <person name="Yamada R."/>
            <person name="Fujisawa T."/>
            <person name="Omata S."/>
            <person name="Shimizu A."/>
            <person name="Tsukatani N."/>
            <person name="Tanikawa S."/>
            <person name="Fujita N."/>
            <person name="Harayama S."/>
        </authorList>
    </citation>
    <scope>NUCLEOTIDE SEQUENCE [LARGE SCALE GENOMIC DNA]</scope>
    <source>
        <strain evidence="2 3">B4</strain>
    </source>
</reference>
<accession>C1AZ10</accession>
<dbReference type="EMBL" id="AP011115">
    <property type="protein sequence ID" value="BAH49938.1"/>
    <property type="molecule type" value="Genomic_DNA"/>
</dbReference>
<gene>
    <name evidence="2" type="primary">lao</name>
    <name evidence="2" type="ordered locus">ROP_16910</name>
</gene>
<dbReference type="SUPFAM" id="SSF54373">
    <property type="entry name" value="FAD-linked reductases, C-terminal domain"/>
    <property type="match status" value="1"/>
</dbReference>
<dbReference type="Gene3D" id="3.90.660.10">
    <property type="match status" value="1"/>
</dbReference>
<dbReference type="GO" id="GO:0001716">
    <property type="term" value="F:L-amino-acid oxidase activity"/>
    <property type="evidence" value="ECO:0007669"/>
    <property type="project" value="UniProtKB-EC"/>
</dbReference>
<dbReference type="STRING" id="632772.ROP_16910"/>
<dbReference type="Pfam" id="PF01593">
    <property type="entry name" value="Amino_oxidase"/>
    <property type="match status" value="1"/>
</dbReference>
<dbReference type="GO" id="GO:0009063">
    <property type="term" value="P:amino acid catabolic process"/>
    <property type="evidence" value="ECO:0007669"/>
    <property type="project" value="TreeGrafter"/>
</dbReference>
<dbReference type="PRINTS" id="PR00419">
    <property type="entry name" value="ADXRDTASE"/>
</dbReference>
<sequence>MAFTRRSFMKGLGATGGAGLAYGAMSTLGLAPSTAAPARTFQPLAAGDLIGKVKGSHSVVVLGGGPAGLCSAFELQKAGYEVTVLEARTRPGGRVWTARAGTEETDLNGETQKCTFSDGHFYNVGATRIPQSHITLDYCRELGVEIQGFGNQNANTFVNYKSDTSLSNQSVTYRAAKADTFGYMSELLKKATDQGALDQVLTREDKDALSEFLSDFGDLSDDGRYLGSSRRGYESEPGAGLNFGTEKKPFAMQEVIRSGIGRNFSFDFGYDQAMMMFSPVGGMDRIYYAFQDRIGTDNIVFGAEVTSMKNVSGGVTVEYTADGARKSITADYAICTIPPHLVGRLQNNLPADVLTALKAAKPSSSGKLGIEYSRRWWETEDRIYGGASNTDKDISQIMFPYDHYNSDRGVVVAYYSSGKRQEAFESLTHRQRLAKAIAEGSEIHGEKYTRDISSSFSGSWRRTKYSESAWANWAGSGGSHGGAATPEYEKLLEPVEKIYFAGDHLSNAIAWQHGALTSARDVVTHIHQRVAQEA</sequence>
<keyword evidence="2" id="KW-0560">Oxidoreductase</keyword>
<dbReference type="InterPro" id="IPR036188">
    <property type="entry name" value="FAD/NAD-bd_sf"/>
</dbReference>
<dbReference type="HOGENOM" id="CLU_004498_8_3_11"/>
<dbReference type="AlphaFoldDB" id="C1AZ10"/>
<protein>
    <submittedName>
        <fullName evidence="2">L-amino acid oxidase</fullName>
        <ecNumber evidence="2">1.4.3.2</ecNumber>
    </submittedName>
</protein>
<feature type="domain" description="Amine oxidase" evidence="1">
    <location>
        <begin position="67"/>
        <end position="526"/>
    </location>
</feature>
<dbReference type="InterPro" id="IPR006311">
    <property type="entry name" value="TAT_signal"/>
</dbReference>
<dbReference type="KEGG" id="rop:ROP_16910"/>
<dbReference type="SUPFAM" id="SSF51905">
    <property type="entry name" value="FAD/NAD(P)-binding domain"/>
    <property type="match status" value="1"/>
</dbReference>
<dbReference type="InterPro" id="IPR050281">
    <property type="entry name" value="Flavin_monoamine_oxidase"/>
</dbReference>
<dbReference type="EC" id="1.4.3.2" evidence="2"/>
<dbReference type="PANTHER" id="PTHR10742:SF342">
    <property type="entry name" value="AMINE OXIDASE"/>
    <property type="match status" value="1"/>
</dbReference>
<evidence type="ECO:0000313" key="2">
    <source>
        <dbReference type="EMBL" id="BAH49938.1"/>
    </source>
</evidence>
<dbReference type="InterPro" id="IPR002937">
    <property type="entry name" value="Amino_oxidase"/>
</dbReference>
<dbReference type="PROSITE" id="PS51318">
    <property type="entry name" value="TAT"/>
    <property type="match status" value="1"/>
</dbReference>
<name>C1AZ10_RHOOB</name>
<dbReference type="Gene3D" id="1.20.1440.240">
    <property type="match status" value="1"/>
</dbReference>
<evidence type="ECO:0000313" key="3">
    <source>
        <dbReference type="Proteomes" id="UP000002212"/>
    </source>
</evidence>
<dbReference type="Proteomes" id="UP000002212">
    <property type="component" value="Chromosome"/>
</dbReference>